<comment type="caution">
    <text evidence="1">The sequence shown here is derived from an EMBL/GenBank/DDBJ whole genome shotgun (WGS) entry which is preliminary data.</text>
</comment>
<gene>
    <name evidence="1" type="ORF">EDD27_9603</name>
</gene>
<reference evidence="1 2" key="1">
    <citation type="submission" date="2019-01" db="EMBL/GenBank/DDBJ databases">
        <title>Sequencing the genomes of 1000 actinobacteria strains.</title>
        <authorList>
            <person name="Klenk H.-P."/>
        </authorList>
    </citation>
    <scope>NUCLEOTIDE SEQUENCE [LARGE SCALE GENOMIC DNA]</scope>
    <source>
        <strain evidence="1 2">DSM 43925</strain>
    </source>
</reference>
<dbReference type="AlphaFoldDB" id="A0A438MM74"/>
<evidence type="ECO:0000313" key="2">
    <source>
        <dbReference type="Proteomes" id="UP000284824"/>
    </source>
</evidence>
<proteinExistence type="predicted"/>
<protein>
    <submittedName>
        <fullName evidence="1">Uncharacterized protein</fullName>
    </submittedName>
</protein>
<sequence>MDARPDLGKAGSNALDRAAATRLSHENGDYLRHRTLTAIQYYIVHGENWL</sequence>
<dbReference type="Proteomes" id="UP000284824">
    <property type="component" value="Unassembled WGS sequence"/>
</dbReference>
<organism evidence="1 2">
    <name type="scientific">Nonomuraea polychroma</name>
    <dbReference type="NCBI Taxonomy" id="46176"/>
    <lineage>
        <taxon>Bacteria</taxon>
        <taxon>Bacillati</taxon>
        <taxon>Actinomycetota</taxon>
        <taxon>Actinomycetes</taxon>
        <taxon>Streptosporangiales</taxon>
        <taxon>Streptosporangiaceae</taxon>
        <taxon>Nonomuraea</taxon>
    </lineage>
</organism>
<name>A0A438MM74_9ACTN</name>
<accession>A0A438MM74</accession>
<keyword evidence="2" id="KW-1185">Reference proteome</keyword>
<dbReference type="EMBL" id="SAUN01000001">
    <property type="protein sequence ID" value="RVX46705.1"/>
    <property type="molecule type" value="Genomic_DNA"/>
</dbReference>
<evidence type="ECO:0000313" key="1">
    <source>
        <dbReference type="EMBL" id="RVX46705.1"/>
    </source>
</evidence>